<dbReference type="InterPro" id="IPR000718">
    <property type="entry name" value="Peptidase_M13"/>
</dbReference>
<evidence type="ECO:0000256" key="2">
    <source>
        <dbReference type="ARBA" id="ARBA00022670"/>
    </source>
</evidence>
<dbReference type="InterPro" id="IPR008753">
    <property type="entry name" value="Peptidase_M13_N"/>
</dbReference>
<dbReference type="RefSeq" id="WP_166937400.1">
    <property type="nucleotide sequence ID" value="NZ_BAAADD010000013.1"/>
</dbReference>
<keyword evidence="6" id="KW-0482">Metalloprotease</keyword>
<keyword evidence="5" id="KW-0862">Zinc</keyword>
<name>A0ABP3QAH5_9PROT</name>
<dbReference type="PANTHER" id="PTHR11733:SF211">
    <property type="entry name" value="OLIGOPEPTIDASE LIPOPROTEIN M13 FAMILY"/>
    <property type="match status" value="1"/>
</dbReference>
<dbReference type="InterPro" id="IPR018497">
    <property type="entry name" value="Peptidase_M13_C"/>
</dbReference>
<keyword evidence="11" id="KW-1185">Reference proteome</keyword>
<dbReference type="Pfam" id="PF05649">
    <property type="entry name" value="Peptidase_M13_N"/>
    <property type="match status" value="1"/>
</dbReference>
<reference evidence="11" key="1">
    <citation type="journal article" date="2019" name="Int. J. Syst. Evol. Microbiol.">
        <title>The Global Catalogue of Microorganisms (GCM) 10K type strain sequencing project: providing services to taxonomists for standard genome sequencing and annotation.</title>
        <authorList>
            <consortium name="The Broad Institute Genomics Platform"/>
            <consortium name="The Broad Institute Genome Sequencing Center for Infectious Disease"/>
            <person name="Wu L."/>
            <person name="Ma J."/>
        </authorList>
    </citation>
    <scope>NUCLEOTIDE SEQUENCE [LARGE SCALE GENOMIC DNA]</scope>
    <source>
        <strain evidence="11">JCM 15089</strain>
    </source>
</reference>
<keyword evidence="2" id="KW-0645">Protease</keyword>
<evidence type="ECO:0000313" key="11">
    <source>
        <dbReference type="Proteomes" id="UP001499951"/>
    </source>
</evidence>
<dbReference type="Gene3D" id="3.40.390.10">
    <property type="entry name" value="Collagenase (Catalytic Domain)"/>
    <property type="match status" value="1"/>
</dbReference>
<dbReference type="EMBL" id="BAAADD010000013">
    <property type="protein sequence ID" value="GAA0586976.1"/>
    <property type="molecule type" value="Genomic_DNA"/>
</dbReference>
<dbReference type="CDD" id="cd08662">
    <property type="entry name" value="M13"/>
    <property type="match status" value="1"/>
</dbReference>
<comment type="cofactor">
    <cofactor evidence="1">
        <name>Zn(2+)</name>
        <dbReference type="ChEBI" id="CHEBI:29105"/>
    </cofactor>
</comment>
<evidence type="ECO:0000256" key="3">
    <source>
        <dbReference type="ARBA" id="ARBA00022723"/>
    </source>
</evidence>
<dbReference type="Proteomes" id="UP001499951">
    <property type="component" value="Unassembled WGS sequence"/>
</dbReference>
<keyword evidence="7" id="KW-0732">Signal</keyword>
<feature type="domain" description="Peptidase M13 C-terminal" evidence="8">
    <location>
        <begin position="476"/>
        <end position="676"/>
    </location>
</feature>
<keyword evidence="3" id="KW-0479">Metal-binding</keyword>
<sequence length="679" mass="74306">MRRIYAVSLAVCATVAAVAASVPSGIDLAGIDKAVAPGDDFFAYGNGAWLKKTAIPADRSSFGTFDQLLEKTSAEVRDLIQTAAKTNPKPGSDAQKVGDYYASFMDEAGIEAKGLTPLKPEFDRIAAIKDTKSLSAYLGAMLRADVDPLNATNLYTDHIFGIWVNQAFEQPGRNVPYILQGGLGMPDREYYLSKSPKMAAIRTKYQAHIAAVLKLAGIADADAKAARIMALETKIASAHTSRADSEDVLKANNPWNRGSFAKRAPGMDWNAYFAAAGLSDQADFIVWQPGAVTGTAALVSNQPVGVWKEYLAYQLIEHYSGVLPKAFVNESFAFYGTVLNGTPKIRDRWKRAISATNGALGEPVGKLYVARYFPPAAKAKIEGMVKELIAAYRARINRLAWMSPATKQKALAKLATLKVGVGYPDKWRDYSSLKIVRGDAFGNLQRSEQFEYRYALAKLHRPVDRGEWAMDPQTVNAVNLPLVNALNFPAAILQPPFFDPKADDALNYGSIGATIGHEISHSFDDQGSQFDAQGKLNNWWTPADLAHFRAAAAKLVKQYDGYRPFADLAVNGKQTLGENIADVAGLSATYDAYILSLHGKPAPVLDGLSGDQRFFLAYSQSWRDKTREAALRQQILTDGHAPAEYRADTVRNLDAWYKAFAVKPGQKLFLKPEDRVQVW</sequence>
<dbReference type="Pfam" id="PF01431">
    <property type="entry name" value="Peptidase_M13"/>
    <property type="match status" value="1"/>
</dbReference>
<evidence type="ECO:0000259" key="9">
    <source>
        <dbReference type="Pfam" id="PF05649"/>
    </source>
</evidence>
<organism evidence="10 11">
    <name type="scientific">Rhizomicrobium electricum</name>
    <dbReference type="NCBI Taxonomy" id="480070"/>
    <lineage>
        <taxon>Bacteria</taxon>
        <taxon>Pseudomonadati</taxon>
        <taxon>Pseudomonadota</taxon>
        <taxon>Alphaproteobacteria</taxon>
        <taxon>Micropepsales</taxon>
        <taxon>Micropepsaceae</taxon>
        <taxon>Rhizomicrobium</taxon>
    </lineage>
</organism>
<comment type="caution">
    <text evidence="10">The sequence shown here is derived from an EMBL/GenBank/DDBJ whole genome shotgun (WGS) entry which is preliminary data.</text>
</comment>
<gene>
    <name evidence="10" type="ORF">GCM10008942_40000</name>
</gene>
<dbReference type="SUPFAM" id="SSF55486">
    <property type="entry name" value="Metalloproteases ('zincins'), catalytic domain"/>
    <property type="match status" value="1"/>
</dbReference>
<accession>A0ABP3QAH5</accession>
<dbReference type="PROSITE" id="PS51885">
    <property type="entry name" value="NEPRILYSIN"/>
    <property type="match status" value="1"/>
</dbReference>
<evidence type="ECO:0000259" key="8">
    <source>
        <dbReference type="Pfam" id="PF01431"/>
    </source>
</evidence>
<dbReference type="InterPro" id="IPR024079">
    <property type="entry name" value="MetalloPept_cat_dom_sf"/>
</dbReference>
<feature type="domain" description="Peptidase M13 N-terminal" evidence="9">
    <location>
        <begin position="37"/>
        <end position="424"/>
    </location>
</feature>
<dbReference type="Gene3D" id="1.10.1380.10">
    <property type="entry name" value="Neutral endopeptidase , domain2"/>
    <property type="match status" value="1"/>
</dbReference>
<dbReference type="PANTHER" id="PTHR11733">
    <property type="entry name" value="ZINC METALLOPROTEASE FAMILY M13 NEPRILYSIN-RELATED"/>
    <property type="match status" value="1"/>
</dbReference>
<evidence type="ECO:0000256" key="1">
    <source>
        <dbReference type="ARBA" id="ARBA00001947"/>
    </source>
</evidence>
<evidence type="ECO:0000256" key="7">
    <source>
        <dbReference type="SAM" id="SignalP"/>
    </source>
</evidence>
<evidence type="ECO:0000256" key="6">
    <source>
        <dbReference type="ARBA" id="ARBA00023049"/>
    </source>
</evidence>
<evidence type="ECO:0000313" key="10">
    <source>
        <dbReference type="EMBL" id="GAA0586976.1"/>
    </source>
</evidence>
<evidence type="ECO:0000256" key="4">
    <source>
        <dbReference type="ARBA" id="ARBA00022801"/>
    </source>
</evidence>
<dbReference type="InterPro" id="IPR042089">
    <property type="entry name" value="Peptidase_M13_dom_2"/>
</dbReference>
<dbReference type="PRINTS" id="PR00786">
    <property type="entry name" value="NEPRILYSIN"/>
</dbReference>
<feature type="chain" id="PRO_5045709118" evidence="7">
    <location>
        <begin position="20"/>
        <end position="679"/>
    </location>
</feature>
<protein>
    <submittedName>
        <fullName evidence="10">M13 family metallopeptidase</fullName>
    </submittedName>
</protein>
<keyword evidence="4" id="KW-0378">Hydrolase</keyword>
<proteinExistence type="predicted"/>
<evidence type="ECO:0000256" key="5">
    <source>
        <dbReference type="ARBA" id="ARBA00022833"/>
    </source>
</evidence>
<feature type="signal peptide" evidence="7">
    <location>
        <begin position="1"/>
        <end position="19"/>
    </location>
</feature>